<feature type="compositionally biased region" description="Basic residues" evidence="1">
    <location>
        <begin position="393"/>
        <end position="407"/>
    </location>
</feature>
<feature type="non-terminal residue" evidence="2">
    <location>
        <position position="566"/>
    </location>
</feature>
<protein>
    <submittedName>
        <fullName evidence="2">Acylamino-acid-releasing enzyme</fullName>
        <ecNumber evidence="2">3.4.19.1</ecNumber>
    </submittedName>
</protein>
<feature type="compositionally biased region" description="Basic and acidic residues" evidence="1">
    <location>
        <begin position="288"/>
        <end position="300"/>
    </location>
</feature>
<feature type="compositionally biased region" description="Basic residues" evidence="1">
    <location>
        <begin position="73"/>
        <end position="92"/>
    </location>
</feature>
<feature type="region of interest" description="Disordered" evidence="1">
    <location>
        <begin position="375"/>
        <end position="407"/>
    </location>
</feature>
<proteinExistence type="predicted"/>
<feature type="region of interest" description="Disordered" evidence="1">
    <location>
        <begin position="547"/>
        <end position="566"/>
    </location>
</feature>
<sequence>LRGRRERRVAGHAREPDAGRPALVARRPAARVPDARAEQGRLEDRRARGAQGGEVDRGAARGHAAQLPPRPAGLRRRRLQAPLRRVGRRRHAAPGDERRLRGRRAALDERRPRAALQRAAQRGRRARVARERDLRGGRLARRRAAAHAPRRPRPEPRAVAGRAARGLHRLRLHRRHVGGREALRDAPRRRRAPGARRGARPHAAEPALGARRRGRLLHRGEQRRAQPLLRPGGRRRRPPGHARGARAHRHRRRARRPRGGGDEHRRPAQRRGGARPAPRRRRAALAHGGERRRARGEGAGHHRGGALQERRRARDPGVAREAAGLRPRAQVPAHARDPRRAALDVQRRVPLRAAGARGQRLPRALHQPARLHRLRQQVRQRDQERLPGEGLRRPHGRRRHGDRARARGRAPHVRLRLLGRRRAHLVDRRAHRPLRGGLRQLPGHRLAQLRRHHRRLLVVPQLREAAVGGPGRAPAPLADHVRGERQDAHDADDRRAGPAHADLADRGVLPGAQDPEGAHGDDPLQRGVARHELEAVELPAHAALPAQLVRAVGRPPRRHGRRRGTL</sequence>
<evidence type="ECO:0000313" key="2">
    <source>
        <dbReference type="EMBL" id="CAA9298643.1"/>
    </source>
</evidence>
<feature type="compositionally biased region" description="Low complexity" evidence="1">
    <location>
        <begin position="466"/>
        <end position="478"/>
    </location>
</feature>
<feature type="region of interest" description="Disordered" evidence="1">
    <location>
        <begin position="466"/>
        <end position="524"/>
    </location>
</feature>
<organism evidence="2">
    <name type="scientific">uncultured Gemmatimonadaceae bacterium</name>
    <dbReference type="NCBI Taxonomy" id="246130"/>
    <lineage>
        <taxon>Bacteria</taxon>
        <taxon>Pseudomonadati</taxon>
        <taxon>Gemmatimonadota</taxon>
        <taxon>Gemmatimonadia</taxon>
        <taxon>Gemmatimonadales</taxon>
        <taxon>Gemmatimonadaceae</taxon>
        <taxon>environmental samples</taxon>
    </lineage>
</organism>
<reference evidence="2" key="1">
    <citation type="submission" date="2020-02" db="EMBL/GenBank/DDBJ databases">
        <authorList>
            <person name="Meier V. D."/>
        </authorList>
    </citation>
    <scope>NUCLEOTIDE SEQUENCE</scope>
    <source>
        <strain evidence="2">AVDCRST_MAG11</strain>
    </source>
</reference>
<dbReference type="EMBL" id="CADCTU010000145">
    <property type="protein sequence ID" value="CAA9298643.1"/>
    <property type="molecule type" value="Genomic_DNA"/>
</dbReference>
<feature type="compositionally biased region" description="Basic and acidic residues" evidence="1">
    <location>
        <begin position="33"/>
        <end position="47"/>
    </location>
</feature>
<feature type="compositionally biased region" description="Low complexity" evidence="1">
    <location>
        <begin position="19"/>
        <end position="32"/>
    </location>
</feature>
<feature type="compositionally biased region" description="Basic residues" evidence="1">
    <location>
        <begin position="232"/>
        <end position="258"/>
    </location>
</feature>
<dbReference type="GO" id="GO:0008242">
    <property type="term" value="F:omega peptidase activity"/>
    <property type="evidence" value="ECO:0007669"/>
    <property type="project" value="UniProtKB-EC"/>
</dbReference>
<gene>
    <name evidence="2" type="ORF">AVDCRST_MAG11-664</name>
</gene>
<keyword evidence="2" id="KW-0378">Hydrolase</keyword>
<feature type="compositionally biased region" description="Basic and acidic residues" evidence="1">
    <location>
        <begin position="308"/>
        <end position="318"/>
    </location>
</feature>
<feature type="compositionally biased region" description="Basic and acidic residues" evidence="1">
    <location>
        <begin position="8"/>
        <end position="18"/>
    </location>
</feature>
<feature type="compositionally biased region" description="Basic and acidic residues" evidence="1">
    <location>
        <begin position="93"/>
        <end position="112"/>
    </location>
</feature>
<dbReference type="AlphaFoldDB" id="A0A6J4K9R9"/>
<feature type="compositionally biased region" description="Basic and acidic residues" evidence="1">
    <location>
        <begin position="379"/>
        <end position="392"/>
    </location>
</feature>
<accession>A0A6J4K9R9</accession>
<feature type="compositionally biased region" description="Basic residues" evidence="1">
    <location>
        <begin position="187"/>
        <end position="200"/>
    </location>
</feature>
<feature type="compositionally biased region" description="Basic and acidic residues" evidence="1">
    <location>
        <begin position="334"/>
        <end position="344"/>
    </location>
</feature>
<feature type="compositionally biased region" description="Basic residues" evidence="1">
    <location>
        <begin position="138"/>
        <end position="151"/>
    </location>
</feature>
<feature type="compositionally biased region" description="Basic residues" evidence="1">
    <location>
        <begin position="165"/>
        <end position="177"/>
    </location>
</feature>
<feature type="compositionally biased region" description="Basic residues" evidence="1">
    <location>
        <begin position="555"/>
        <end position="566"/>
    </location>
</feature>
<feature type="non-terminal residue" evidence="2">
    <location>
        <position position="1"/>
    </location>
</feature>
<feature type="compositionally biased region" description="Basic residues" evidence="1">
    <location>
        <begin position="267"/>
        <end position="287"/>
    </location>
</feature>
<feature type="compositionally biased region" description="Basic and acidic residues" evidence="1">
    <location>
        <begin position="479"/>
        <end position="496"/>
    </location>
</feature>
<name>A0A6J4K9R9_9BACT</name>
<feature type="region of interest" description="Disordered" evidence="1">
    <location>
        <begin position="1"/>
        <end position="344"/>
    </location>
</feature>
<dbReference type="EC" id="3.4.19.1" evidence="2"/>
<evidence type="ECO:0000256" key="1">
    <source>
        <dbReference type="SAM" id="MobiDB-lite"/>
    </source>
</evidence>